<name>A0A559ML68_9HELO</name>
<proteinExistence type="predicted"/>
<reference evidence="1 2" key="1">
    <citation type="submission" date="2018-05" db="EMBL/GenBank/DDBJ databases">
        <title>Genome sequencing and assembly of the regulated plant pathogen Lachnellula willkommii and related sister species for the development of diagnostic species identification markers.</title>
        <authorList>
            <person name="Giroux E."/>
            <person name="Bilodeau G."/>
        </authorList>
    </citation>
    <scope>NUCLEOTIDE SEQUENCE [LARGE SCALE GENOMIC DNA]</scope>
    <source>
        <strain evidence="1 2">CBS 172.35</strain>
    </source>
</reference>
<keyword evidence="2" id="KW-1185">Reference proteome</keyword>
<gene>
    <name evidence="1" type="ORF">LAWI1_G002808</name>
</gene>
<feature type="non-terminal residue" evidence="1">
    <location>
        <position position="128"/>
    </location>
</feature>
<sequence>PNQCVSVCCLTYASRSSSAVSNLLRARTWDSRPSEQDPLSIVITFDEAYWSEVVQSLNGVIRGNNALQGILRDYSRRELSYTNAAITSARGIVELARVKIDGANLHNSLPYALDSALTTKGNFKARIH</sequence>
<dbReference type="EMBL" id="QGML01000090">
    <property type="protein sequence ID" value="TVY93706.1"/>
    <property type="molecule type" value="Genomic_DNA"/>
</dbReference>
<evidence type="ECO:0000313" key="2">
    <source>
        <dbReference type="Proteomes" id="UP000315522"/>
    </source>
</evidence>
<dbReference type="AlphaFoldDB" id="A0A559ML68"/>
<dbReference type="Proteomes" id="UP000315522">
    <property type="component" value="Unassembled WGS sequence"/>
</dbReference>
<comment type="caution">
    <text evidence="1">The sequence shown here is derived from an EMBL/GenBank/DDBJ whole genome shotgun (WGS) entry which is preliminary data.</text>
</comment>
<accession>A0A559ML68</accession>
<protein>
    <submittedName>
        <fullName evidence="1">Uncharacterized protein</fullName>
    </submittedName>
</protein>
<organism evidence="1 2">
    <name type="scientific">Lachnellula willkommii</name>
    <dbReference type="NCBI Taxonomy" id="215461"/>
    <lineage>
        <taxon>Eukaryota</taxon>
        <taxon>Fungi</taxon>
        <taxon>Dikarya</taxon>
        <taxon>Ascomycota</taxon>
        <taxon>Pezizomycotina</taxon>
        <taxon>Leotiomycetes</taxon>
        <taxon>Helotiales</taxon>
        <taxon>Lachnaceae</taxon>
        <taxon>Lachnellula</taxon>
    </lineage>
</organism>
<evidence type="ECO:0000313" key="1">
    <source>
        <dbReference type="EMBL" id="TVY93706.1"/>
    </source>
</evidence>
<feature type="non-terminal residue" evidence="1">
    <location>
        <position position="1"/>
    </location>
</feature>